<evidence type="ECO:0000313" key="7">
    <source>
        <dbReference type="Proteomes" id="UP000247409"/>
    </source>
</evidence>
<comment type="caution">
    <text evidence="6">The sequence shown here is derived from an EMBL/GenBank/DDBJ whole genome shotgun (WGS) entry which is preliminary data.</text>
</comment>
<dbReference type="SUPFAM" id="SSF56672">
    <property type="entry name" value="DNA/RNA polymerases"/>
    <property type="match status" value="1"/>
</dbReference>
<evidence type="ECO:0000256" key="5">
    <source>
        <dbReference type="SAM" id="MobiDB-lite"/>
    </source>
</evidence>
<dbReference type="OrthoDB" id="2414538at2759"/>
<dbReference type="InterPro" id="IPR042087">
    <property type="entry name" value="DNA_pol_B_thumb"/>
</dbReference>
<evidence type="ECO:0000256" key="2">
    <source>
        <dbReference type="ARBA" id="ARBA00022679"/>
    </source>
</evidence>
<dbReference type="AlphaFoldDB" id="A0A2V3II72"/>
<feature type="compositionally biased region" description="Polar residues" evidence="5">
    <location>
        <begin position="1"/>
        <end position="18"/>
    </location>
</feature>
<name>A0A2V3II72_9FLOR</name>
<protein>
    <recommendedName>
        <fullName evidence="1">DNA-directed DNA polymerase</fullName>
        <ecNumber evidence="1">2.7.7.7</ecNumber>
    </recommendedName>
</protein>
<dbReference type="Gene3D" id="1.10.132.60">
    <property type="entry name" value="DNA polymerase family B, C-terminal domain"/>
    <property type="match status" value="1"/>
</dbReference>
<feature type="region of interest" description="Disordered" evidence="5">
    <location>
        <begin position="1"/>
        <end position="25"/>
    </location>
</feature>
<keyword evidence="3" id="KW-0548">Nucleotidyltransferase</keyword>
<dbReference type="EMBL" id="NBIV01000194">
    <property type="protein sequence ID" value="PXF41805.1"/>
    <property type="molecule type" value="Genomic_DNA"/>
</dbReference>
<dbReference type="STRING" id="448386.A0A2V3II72"/>
<accession>A0A2V3II72</accession>
<evidence type="ECO:0000256" key="3">
    <source>
        <dbReference type="ARBA" id="ARBA00022695"/>
    </source>
</evidence>
<reference evidence="6 7" key="1">
    <citation type="journal article" date="2018" name="Mol. Biol. Evol.">
        <title>Analysis of the draft genome of the red seaweed Gracilariopsis chorda provides insights into genome size evolution in Rhodophyta.</title>
        <authorList>
            <person name="Lee J."/>
            <person name="Yang E.C."/>
            <person name="Graf L."/>
            <person name="Yang J.H."/>
            <person name="Qiu H."/>
            <person name="Zel Zion U."/>
            <person name="Chan C.X."/>
            <person name="Stephens T.G."/>
            <person name="Weber A.P.M."/>
            <person name="Boo G.H."/>
            <person name="Boo S.M."/>
            <person name="Kim K.M."/>
            <person name="Shin Y."/>
            <person name="Jung M."/>
            <person name="Lee S.J."/>
            <person name="Yim H.S."/>
            <person name="Lee J.H."/>
            <person name="Bhattacharya D."/>
            <person name="Yoon H.S."/>
        </authorList>
    </citation>
    <scope>NUCLEOTIDE SEQUENCE [LARGE SCALE GENOMIC DNA]</scope>
    <source>
        <strain evidence="6 7">SKKU-2015</strain>
        <tissue evidence="6">Whole body</tissue>
    </source>
</reference>
<organism evidence="6 7">
    <name type="scientific">Gracilariopsis chorda</name>
    <dbReference type="NCBI Taxonomy" id="448386"/>
    <lineage>
        <taxon>Eukaryota</taxon>
        <taxon>Rhodophyta</taxon>
        <taxon>Florideophyceae</taxon>
        <taxon>Rhodymeniophycidae</taxon>
        <taxon>Gracilariales</taxon>
        <taxon>Gracilariaceae</taxon>
        <taxon>Gracilariopsis</taxon>
    </lineage>
</organism>
<dbReference type="EC" id="2.7.7.7" evidence="1"/>
<dbReference type="GO" id="GO:0003887">
    <property type="term" value="F:DNA-directed DNA polymerase activity"/>
    <property type="evidence" value="ECO:0007669"/>
    <property type="project" value="UniProtKB-KW"/>
</dbReference>
<proteinExistence type="predicted"/>
<keyword evidence="2" id="KW-0808">Transferase</keyword>
<evidence type="ECO:0000313" key="6">
    <source>
        <dbReference type="EMBL" id="PXF41805.1"/>
    </source>
</evidence>
<sequence length="92" mass="10569">MPNTTNANTPALAVQNSAKPVLDPKHTIRPERACVHSRAEDPLYVLEYNLPIENRYYLENVLRKPLERIFIAAESRAYADLKKTIKESKSKF</sequence>
<dbReference type="InterPro" id="IPR043502">
    <property type="entry name" value="DNA/RNA_pol_sf"/>
</dbReference>
<gene>
    <name evidence="6" type="ORF">BWQ96_08482</name>
</gene>
<keyword evidence="7" id="KW-1185">Reference proteome</keyword>
<evidence type="ECO:0000256" key="1">
    <source>
        <dbReference type="ARBA" id="ARBA00012417"/>
    </source>
</evidence>
<evidence type="ECO:0000256" key="4">
    <source>
        <dbReference type="ARBA" id="ARBA00022932"/>
    </source>
</evidence>
<keyword evidence="4" id="KW-0239">DNA-directed DNA polymerase</keyword>
<dbReference type="Proteomes" id="UP000247409">
    <property type="component" value="Unassembled WGS sequence"/>
</dbReference>